<evidence type="ECO:0000256" key="7">
    <source>
        <dbReference type="ARBA" id="ARBA00023146"/>
    </source>
</evidence>
<evidence type="ECO:0000256" key="1">
    <source>
        <dbReference type="ARBA" id="ARBA00005594"/>
    </source>
</evidence>
<dbReference type="EMBL" id="RBNI01001668">
    <property type="protein sequence ID" value="RUP50134.1"/>
    <property type="molecule type" value="Genomic_DNA"/>
</dbReference>
<evidence type="ECO:0000256" key="5">
    <source>
        <dbReference type="ARBA" id="ARBA00022840"/>
    </source>
</evidence>
<evidence type="ECO:0000259" key="12">
    <source>
        <dbReference type="SMART" id="SM01016"/>
    </source>
</evidence>
<dbReference type="GO" id="GO:0005739">
    <property type="term" value="C:mitochondrion"/>
    <property type="evidence" value="ECO:0007669"/>
    <property type="project" value="TreeGrafter"/>
</dbReference>
<dbReference type="Gene3D" id="1.10.730.10">
    <property type="entry name" value="Isoleucyl-tRNA Synthetase, Domain 1"/>
    <property type="match status" value="1"/>
</dbReference>
<dbReference type="Gene3D" id="3.40.50.620">
    <property type="entry name" value="HUPs"/>
    <property type="match status" value="1"/>
</dbReference>
<keyword evidence="7 10" id="KW-0030">Aminoacyl-tRNA synthetase</keyword>
<protein>
    <recommendedName>
        <fullName evidence="2">arginine--tRNA ligase</fullName>
        <ecNumber evidence="2">6.1.1.19</ecNumber>
    </recommendedName>
    <alternativeName>
        <fullName evidence="8">Arginyl-tRNA synthetase</fullName>
    </alternativeName>
</protein>
<dbReference type="Gene3D" id="3.30.1360.70">
    <property type="entry name" value="Arginyl tRNA synthetase N-terminal domain"/>
    <property type="match status" value="1"/>
</dbReference>
<dbReference type="PRINTS" id="PR01038">
    <property type="entry name" value="TRNASYNTHARG"/>
</dbReference>
<dbReference type="PANTHER" id="PTHR11956">
    <property type="entry name" value="ARGINYL-TRNA SYNTHETASE"/>
    <property type="match status" value="1"/>
</dbReference>
<dbReference type="InterPro" id="IPR001412">
    <property type="entry name" value="aa-tRNA-synth_I_CS"/>
</dbReference>
<sequence length="762" mass="84577">MNLSFNPRHPPYAEVAVLIKASGPDALKTLRLTPVADHPTTTLTPAAAAAAAAKNPAKLTGSVAVLRYLARLAPHPSPLYDEHTLTSHRHTSETDSLLDLLRQHPFTAHHLATLTQTVHARHPQFLVDHAKLLLADYAAWGFLRVHPSKDTATWVAKMDALPECAEAVRVVDAAIAAPPLQTPSVVEVKEIPRISGTNPDENVLDAFRNLIADQIARLAGSDPVFVTSLIEAPRTPDHGDFAIAVPRMRVKGNPAVLAKEYTEKFIPNQYILSASSIGPFMNFKISHSLLNRLLLALISSQKEAFGTNTSGAGKTVVVEYSSPNIAKPFHAGHLRSTIIGNFINNVHVANGWKTITMNYLGDWGKQYAVGYNKYGKEDELEKDPTKHLYDVYVQINADAEADPTIHDAARAYFKQMEDGDEVALALWRKFRDISIIKYQSTYARLNVKFDIYSGESQVAKPMARALALLKEKNLVKDSEGALIMDLNEHKLGTTVIQKQDGAALYMTRDIGAAMERYEKFQFDSMIYVVASQQDLHLKQLFKILELMGFDWAAKCTHINFGLVSGMSTRKGTAVFLEQILEETKTAMHEVMQKNEKKYAQIEDPDTVADIIGISAVKVQDMAARRIRNYDFDWNRMFSFEGDTGPYLQYAHARLCSIERNSAIPINPDADVALLTEPAAEELITMIAQYPDLVKALPASPEPCNVVTYAFKLSHIVSIALEGLWVMGQEKKLAEARLLMYWAARITLGNAMRLIGLTPLERM</sequence>
<dbReference type="SUPFAM" id="SSF52374">
    <property type="entry name" value="Nucleotidylyl transferase"/>
    <property type="match status" value="1"/>
</dbReference>
<dbReference type="Proteomes" id="UP000268093">
    <property type="component" value="Unassembled WGS sequence"/>
</dbReference>
<proteinExistence type="inferred from homology"/>
<dbReference type="PANTHER" id="PTHR11956:SF11">
    <property type="entry name" value="ARGININE--TRNA LIGASE, MITOCHONDRIAL-RELATED"/>
    <property type="match status" value="1"/>
</dbReference>
<dbReference type="NCBIfam" id="TIGR00456">
    <property type="entry name" value="argS"/>
    <property type="match status" value="1"/>
</dbReference>
<organism evidence="13 14">
    <name type="scientific">Jimgerdemannia flammicorona</name>
    <dbReference type="NCBI Taxonomy" id="994334"/>
    <lineage>
        <taxon>Eukaryota</taxon>
        <taxon>Fungi</taxon>
        <taxon>Fungi incertae sedis</taxon>
        <taxon>Mucoromycota</taxon>
        <taxon>Mucoromycotina</taxon>
        <taxon>Endogonomycetes</taxon>
        <taxon>Endogonales</taxon>
        <taxon>Endogonaceae</taxon>
        <taxon>Jimgerdemannia</taxon>
    </lineage>
</organism>
<dbReference type="SUPFAM" id="SSF47323">
    <property type="entry name" value="Anticodon-binding domain of a subclass of class I aminoacyl-tRNA synthetases"/>
    <property type="match status" value="1"/>
</dbReference>
<evidence type="ECO:0000256" key="2">
    <source>
        <dbReference type="ARBA" id="ARBA00012837"/>
    </source>
</evidence>
<keyword evidence="4 10" id="KW-0547">Nucleotide-binding</keyword>
<evidence type="ECO:0000313" key="14">
    <source>
        <dbReference type="Proteomes" id="UP000268093"/>
    </source>
</evidence>
<comment type="similarity">
    <text evidence="1 10">Belongs to the class-I aminoacyl-tRNA synthetase family.</text>
</comment>
<dbReference type="Pfam" id="PF03485">
    <property type="entry name" value="Arg_tRNA_synt_N"/>
    <property type="match status" value="1"/>
</dbReference>
<feature type="domain" description="DALR anticodon binding" evidence="11">
    <location>
        <begin position="647"/>
        <end position="762"/>
    </location>
</feature>
<evidence type="ECO:0000256" key="3">
    <source>
        <dbReference type="ARBA" id="ARBA00022598"/>
    </source>
</evidence>
<evidence type="ECO:0000256" key="6">
    <source>
        <dbReference type="ARBA" id="ARBA00022917"/>
    </source>
</evidence>
<dbReference type="SMART" id="SM01016">
    <property type="entry name" value="Arg_tRNA_synt_N"/>
    <property type="match status" value="1"/>
</dbReference>
<dbReference type="CDD" id="cd07956">
    <property type="entry name" value="Anticodon_Ia_Arg"/>
    <property type="match status" value="1"/>
</dbReference>
<dbReference type="EC" id="6.1.1.19" evidence="2"/>
<evidence type="ECO:0000256" key="4">
    <source>
        <dbReference type="ARBA" id="ARBA00022741"/>
    </source>
</evidence>
<comment type="catalytic activity">
    <reaction evidence="9">
        <text>tRNA(Arg) + L-arginine + ATP = L-arginyl-tRNA(Arg) + AMP + diphosphate</text>
        <dbReference type="Rhea" id="RHEA:20301"/>
        <dbReference type="Rhea" id="RHEA-COMP:9658"/>
        <dbReference type="Rhea" id="RHEA-COMP:9673"/>
        <dbReference type="ChEBI" id="CHEBI:30616"/>
        <dbReference type="ChEBI" id="CHEBI:32682"/>
        <dbReference type="ChEBI" id="CHEBI:33019"/>
        <dbReference type="ChEBI" id="CHEBI:78442"/>
        <dbReference type="ChEBI" id="CHEBI:78513"/>
        <dbReference type="ChEBI" id="CHEBI:456215"/>
        <dbReference type="EC" id="6.1.1.19"/>
    </reaction>
</comment>
<accession>A0A433DH21</accession>
<dbReference type="SUPFAM" id="SSF55190">
    <property type="entry name" value="Arginyl-tRNA synthetase (ArgRS), N-terminal 'additional' domain"/>
    <property type="match status" value="1"/>
</dbReference>
<dbReference type="InterPro" id="IPR001278">
    <property type="entry name" value="Arg-tRNA-ligase"/>
</dbReference>
<dbReference type="AlphaFoldDB" id="A0A433DH21"/>
<keyword evidence="3 10" id="KW-0436">Ligase</keyword>
<evidence type="ECO:0000256" key="8">
    <source>
        <dbReference type="ARBA" id="ARBA00033033"/>
    </source>
</evidence>
<dbReference type="Pfam" id="PF05746">
    <property type="entry name" value="DALR_1"/>
    <property type="match status" value="1"/>
</dbReference>
<dbReference type="OrthoDB" id="68056at2759"/>
<dbReference type="PROSITE" id="PS00178">
    <property type="entry name" value="AA_TRNA_LIGASE_I"/>
    <property type="match status" value="1"/>
</dbReference>
<dbReference type="GO" id="GO:0005524">
    <property type="term" value="F:ATP binding"/>
    <property type="evidence" value="ECO:0007669"/>
    <property type="project" value="UniProtKB-KW"/>
</dbReference>
<dbReference type="InterPro" id="IPR008909">
    <property type="entry name" value="DALR_anticod-bd"/>
</dbReference>
<dbReference type="CDD" id="cd00671">
    <property type="entry name" value="ArgRS_core"/>
    <property type="match status" value="1"/>
</dbReference>
<keyword evidence="14" id="KW-1185">Reference proteome</keyword>
<name>A0A433DH21_9FUNG</name>
<reference evidence="13 14" key="1">
    <citation type="journal article" date="2018" name="New Phytol.">
        <title>Phylogenomics of Endogonaceae and evolution of mycorrhizas within Mucoromycota.</title>
        <authorList>
            <person name="Chang Y."/>
            <person name="Desiro A."/>
            <person name="Na H."/>
            <person name="Sandor L."/>
            <person name="Lipzen A."/>
            <person name="Clum A."/>
            <person name="Barry K."/>
            <person name="Grigoriev I.V."/>
            <person name="Martin F.M."/>
            <person name="Stajich J.E."/>
            <person name="Smith M.E."/>
            <person name="Bonito G."/>
            <person name="Spatafora J.W."/>
        </authorList>
    </citation>
    <scope>NUCLEOTIDE SEQUENCE [LARGE SCALE GENOMIC DNA]</scope>
    <source>
        <strain evidence="13 14">GMNB39</strain>
    </source>
</reference>
<dbReference type="SMART" id="SM00836">
    <property type="entry name" value="DALR_1"/>
    <property type="match status" value="1"/>
</dbReference>
<keyword evidence="6 10" id="KW-0648">Protein biosynthesis</keyword>
<evidence type="ECO:0000313" key="13">
    <source>
        <dbReference type="EMBL" id="RUP50134.1"/>
    </source>
</evidence>
<dbReference type="InterPro" id="IPR009080">
    <property type="entry name" value="tRNAsynth_Ia_anticodon-bd"/>
</dbReference>
<dbReference type="GO" id="GO:0004814">
    <property type="term" value="F:arginine-tRNA ligase activity"/>
    <property type="evidence" value="ECO:0007669"/>
    <property type="project" value="UniProtKB-EC"/>
</dbReference>
<comment type="caution">
    <text evidence="13">The sequence shown here is derived from an EMBL/GenBank/DDBJ whole genome shotgun (WGS) entry which is preliminary data.</text>
</comment>
<evidence type="ECO:0000259" key="11">
    <source>
        <dbReference type="SMART" id="SM00836"/>
    </source>
</evidence>
<dbReference type="InterPro" id="IPR035684">
    <property type="entry name" value="ArgRS_core"/>
</dbReference>
<keyword evidence="5 10" id="KW-0067">ATP-binding</keyword>
<gene>
    <name evidence="13" type="ORF">BC936DRAFT_140237</name>
</gene>
<dbReference type="Pfam" id="PF00750">
    <property type="entry name" value="tRNA-synt_1d"/>
    <property type="match status" value="1"/>
</dbReference>
<dbReference type="InterPro" id="IPR005148">
    <property type="entry name" value="Arg-tRNA-synth_N"/>
</dbReference>
<dbReference type="GO" id="GO:0032543">
    <property type="term" value="P:mitochondrial translation"/>
    <property type="evidence" value="ECO:0007669"/>
    <property type="project" value="TreeGrafter"/>
</dbReference>
<feature type="domain" description="Arginyl tRNA synthetase N-terminal" evidence="12">
    <location>
        <begin position="205"/>
        <end position="285"/>
    </location>
</feature>
<dbReference type="FunFam" id="3.40.50.620:FF:000058">
    <property type="entry name" value="Mitochondrial arginyl-tRNA synthetase"/>
    <property type="match status" value="1"/>
</dbReference>
<dbReference type="InterPro" id="IPR036695">
    <property type="entry name" value="Arg-tRNA-synth_N_sf"/>
</dbReference>
<evidence type="ECO:0000256" key="10">
    <source>
        <dbReference type="RuleBase" id="RU363038"/>
    </source>
</evidence>
<evidence type="ECO:0000256" key="9">
    <source>
        <dbReference type="ARBA" id="ARBA00049339"/>
    </source>
</evidence>
<dbReference type="InterPro" id="IPR014729">
    <property type="entry name" value="Rossmann-like_a/b/a_fold"/>
</dbReference>
<dbReference type="GO" id="GO:0006420">
    <property type="term" value="P:arginyl-tRNA aminoacylation"/>
    <property type="evidence" value="ECO:0007669"/>
    <property type="project" value="InterPro"/>
</dbReference>
<dbReference type="FunFam" id="1.10.730.10:FF:000006">
    <property type="entry name" value="Arginyl-tRNA synthetase 2, mitochondrial"/>
    <property type="match status" value="1"/>
</dbReference>